<dbReference type="InterPro" id="IPR004360">
    <property type="entry name" value="Glyas_Fos-R_dOase_dom"/>
</dbReference>
<name>A0A2A5QPZ6_9EURY</name>
<dbReference type="RefSeq" id="WP_097381886.1">
    <property type="nucleotide sequence ID" value="NZ_NXNI01000002.1"/>
</dbReference>
<feature type="region of interest" description="Disordered" evidence="1">
    <location>
        <begin position="138"/>
        <end position="163"/>
    </location>
</feature>
<sequence>MNAALNHVSVLALDIDESAAFYTDVLGMERVPTPNFEVPVQWLQTESGQLHLFERDMEPVGSYHFGVTVDDFEEVYRRAKAEGFLANWDDGTDASLYGLPDGAVQLYLTDPTGNLVEVDYPNVDDLADDIVEDVLDREEVQPQTGEAKNAALDLAPMAEDTAE</sequence>
<feature type="domain" description="VOC" evidence="2">
    <location>
        <begin position="4"/>
        <end position="121"/>
    </location>
</feature>
<dbReference type="InterPro" id="IPR029068">
    <property type="entry name" value="Glyas_Bleomycin-R_OHBP_Dase"/>
</dbReference>
<dbReference type="SUPFAM" id="SSF54593">
    <property type="entry name" value="Glyoxalase/Bleomycin resistance protein/Dihydroxybiphenyl dioxygenase"/>
    <property type="match status" value="1"/>
</dbReference>
<evidence type="ECO:0000259" key="2">
    <source>
        <dbReference type="PROSITE" id="PS51819"/>
    </source>
</evidence>
<dbReference type="Proteomes" id="UP000219689">
    <property type="component" value="Unassembled WGS sequence"/>
</dbReference>
<gene>
    <name evidence="3" type="ORF">CP557_20530</name>
</gene>
<dbReference type="Gene3D" id="3.10.180.10">
    <property type="entry name" value="2,3-Dihydroxybiphenyl 1,2-Dioxygenase, domain 1"/>
    <property type="match status" value="1"/>
</dbReference>
<keyword evidence="4" id="KW-1185">Reference proteome</keyword>
<reference evidence="3 4" key="1">
    <citation type="submission" date="2017-09" db="EMBL/GenBank/DDBJ databases">
        <title>Genome sequences of Natrinema ejinorence JCM 13890T.</title>
        <authorList>
            <person name="Roh S.W."/>
            <person name="Kim Y.B."/>
            <person name="Kim J.Y."/>
        </authorList>
    </citation>
    <scope>NUCLEOTIDE SEQUENCE [LARGE SCALE GENOMIC DNA]</scope>
    <source>
        <strain evidence="3 4">JCM 13890</strain>
    </source>
</reference>
<organism evidence="3 4">
    <name type="scientific">Natrinema ejinorense</name>
    <dbReference type="NCBI Taxonomy" id="373386"/>
    <lineage>
        <taxon>Archaea</taxon>
        <taxon>Methanobacteriati</taxon>
        <taxon>Methanobacteriota</taxon>
        <taxon>Stenosarchaea group</taxon>
        <taxon>Halobacteria</taxon>
        <taxon>Halobacteriales</taxon>
        <taxon>Natrialbaceae</taxon>
        <taxon>Natrinema</taxon>
    </lineage>
</organism>
<evidence type="ECO:0000313" key="3">
    <source>
        <dbReference type="EMBL" id="PCR88869.1"/>
    </source>
</evidence>
<dbReference type="OrthoDB" id="6111at2157"/>
<dbReference type="AlphaFoldDB" id="A0A2A5QPZ6"/>
<protein>
    <submittedName>
        <fullName evidence="3">Glyoxalase</fullName>
    </submittedName>
</protein>
<dbReference type="PANTHER" id="PTHR47802:SF1">
    <property type="entry name" value="GLYOXALASE FAMILY PROTEIN, EXPRESSED"/>
    <property type="match status" value="1"/>
</dbReference>
<dbReference type="PROSITE" id="PS51819">
    <property type="entry name" value="VOC"/>
    <property type="match status" value="1"/>
</dbReference>
<dbReference type="PANTHER" id="PTHR47802">
    <property type="entry name" value="GLYOXALASE FAMILY PROTEIN, EXPRESSED"/>
    <property type="match status" value="1"/>
</dbReference>
<evidence type="ECO:0000313" key="4">
    <source>
        <dbReference type="Proteomes" id="UP000219689"/>
    </source>
</evidence>
<accession>A0A2A5QPZ6</accession>
<dbReference type="EMBL" id="NXNI01000002">
    <property type="protein sequence ID" value="PCR88869.1"/>
    <property type="molecule type" value="Genomic_DNA"/>
</dbReference>
<evidence type="ECO:0000256" key="1">
    <source>
        <dbReference type="SAM" id="MobiDB-lite"/>
    </source>
</evidence>
<proteinExistence type="predicted"/>
<comment type="caution">
    <text evidence="3">The sequence shown here is derived from an EMBL/GenBank/DDBJ whole genome shotgun (WGS) entry which is preliminary data.</text>
</comment>
<dbReference type="Pfam" id="PF00903">
    <property type="entry name" value="Glyoxalase"/>
    <property type="match status" value="1"/>
</dbReference>
<dbReference type="InterPro" id="IPR037523">
    <property type="entry name" value="VOC_core"/>
</dbReference>